<protein>
    <submittedName>
        <fullName evidence="1">Uncharacterized protein</fullName>
    </submittedName>
</protein>
<organism evidence="1 2">
    <name type="scientific">Meloidogyne enterolobii</name>
    <name type="common">Root-knot nematode worm</name>
    <name type="synonym">Meloidogyne mayaguensis</name>
    <dbReference type="NCBI Taxonomy" id="390850"/>
    <lineage>
        <taxon>Eukaryota</taxon>
        <taxon>Metazoa</taxon>
        <taxon>Ecdysozoa</taxon>
        <taxon>Nematoda</taxon>
        <taxon>Chromadorea</taxon>
        <taxon>Rhabditida</taxon>
        <taxon>Tylenchina</taxon>
        <taxon>Tylenchomorpha</taxon>
        <taxon>Tylenchoidea</taxon>
        <taxon>Meloidogynidae</taxon>
        <taxon>Meloidogyninae</taxon>
        <taxon>Meloidogyne</taxon>
    </lineage>
</organism>
<comment type="caution">
    <text evidence="1">The sequence shown here is derived from an EMBL/GenBank/DDBJ whole genome shotgun (WGS) entry which is preliminary data.</text>
</comment>
<dbReference type="EMBL" id="CAJEWN010000380">
    <property type="protein sequence ID" value="CAD2180761.1"/>
    <property type="molecule type" value="Genomic_DNA"/>
</dbReference>
<dbReference type="Proteomes" id="UP000580250">
    <property type="component" value="Unassembled WGS sequence"/>
</dbReference>
<gene>
    <name evidence="1" type="ORF">MENT_LOCUS32862</name>
</gene>
<reference evidence="1 2" key="1">
    <citation type="submission" date="2020-08" db="EMBL/GenBank/DDBJ databases">
        <authorList>
            <person name="Koutsovoulos G."/>
            <person name="Danchin GJ E."/>
        </authorList>
    </citation>
    <scope>NUCLEOTIDE SEQUENCE [LARGE SCALE GENOMIC DNA]</scope>
</reference>
<proteinExistence type="predicted"/>
<dbReference type="AlphaFoldDB" id="A0A6V7W2S9"/>
<accession>A0A6V7W2S9</accession>
<sequence>MLKIQLQKALHFAKSKFTITTKGVDKNCVDRKSSRMAIIYPVDEQLISKQQKIQKIKGVRRKIKRKKMKKKIIIFFTAIF</sequence>
<name>A0A6V7W2S9_MELEN</name>
<evidence type="ECO:0000313" key="2">
    <source>
        <dbReference type="Proteomes" id="UP000580250"/>
    </source>
</evidence>
<evidence type="ECO:0000313" key="1">
    <source>
        <dbReference type="EMBL" id="CAD2180761.1"/>
    </source>
</evidence>